<gene>
    <name evidence="2" type="ORF">D9758_010423</name>
</gene>
<protein>
    <submittedName>
        <fullName evidence="2">Uncharacterized protein</fullName>
    </submittedName>
</protein>
<reference evidence="2 3" key="1">
    <citation type="journal article" date="2020" name="ISME J.">
        <title>Uncovering the hidden diversity of litter-decomposition mechanisms in mushroom-forming fungi.</title>
        <authorList>
            <person name="Floudas D."/>
            <person name="Bentzer J."/>
            <person name="Ahren D."/>
            <person name="Johansson T."/>
            <person name="Persson P."/>
            <person name="Tunlid A."/>
        </authorList>
    </citation>
    <scope>NUCLEOTIDE SEQUENCE [LARGE SCALE GENOMIC DNA]</scope>
    <source>
        <strain evidence="2 3">CBS 291.85</strain>
    </source>
</reference>
<sequence>MQFKSSIILVPLLLVLTTLASPVPERPSVQVSVPVEENTDVNTGAAAAVEGRGGCGRWACF</sequence>
<keyword evidence="3" id="KW-1185">Reference proteome</keyword>
<dbReference type="AlphaFoldDB" id="A0A8H5FPQ8"/>
<dbReference type="EMBL" id="JAACJM010000115">
    <property type="protein sequence ID" value="KAF5345040.1"/>
    <property type="molecule type" value="Genomic_DNA"/>
</dbReference>
<accession>A0A8H5FPQ8</accession>
<organism evidence="2 3">
    <name type="scientific">Tetrapyrgos nigripes</name>
    <dbReference type="NCBI Taxonomy" id="182062"/>
    <lineage>
        <taxon>Eukaryota</taxon>
        <taxon>Fungi</taxon>
        <taxon>Dikarya</taxon>
        <taxon>Basidiomycota</taxon>
        <taxon>Agaricomycotina</taxon>
        <taxon>Agaricomycetes</taxon>
        <taxon>Agaricomycetidae</taxon>
        <taxon>Agaricales</taxon>
        <taxon>Marasmiineae</taxon>
        <taxon>Marasmiaceae</taxon>
        <taxon>Tetrapyrgos</taxon>
    </lineage>
</organism>
<proteinExistence type="predicted"/>
<dbReference type="Proteomes" id="UP000559256">
    <property type="component" value="Unassembled WGS sequence"/>
</dbReference>
<comment type="caution">
    <text evidence="2">The sequence shown here is derived from an EMBL/GenBank/DDBJ whole genome shotgun (WGS) entry which is preliminary data.</text>
</comment>
<evidence type="ECO:0000256" key="1">
    <source>
        <dbReference type="SAM" id="SignalP"/>
    </source>
</evidence>
<name>A0A8H5FPQ8_9AGAR</name>
<feature type="signal peptide" evidence="1">
    <location>
        <begin position="1"/>
        <end position="20"/>
    </location>
</feature>
<evidence type="ECO:0000313" key="2">
    <source>
        <dbReference type="EMBL" id="KAF5345040.1"/>
    </source>
</evidence>
<feature type="chain" id="PRO_5034400698" evidence="1">
    <location>
        <begin position="21"/>
        <end position="61"/>
    </location>
</feature>
<keyword evidence="1" id="KW-0732">Signal</keyword>
<evidence type="ECO:0000313" key="3">
    <source>
        <dbReference type="Proteomes" id="UP000559256"/>
    </source>
</evidence>